<dbReference type="SMART" id="SM00382">
    <property type="entry name" value="AAA"/>
    <property type="match status" value="1"/>
</dbReference>
<evidence type="ECO:0000256" key="3">
    <source>
        <dbReference type="ARBA" id="ARBA00022840"/>
    </source>
</evidence>
<dbReference type="GeneID" id="56038746"/>
<evidence type="ECO:0000313" key="6">
    <source>
        <dbReference type="EMBL" id="QLG62923.1"/>
    </source>
</evidence>
<keyword evidence="7" id="KW-1185">Reference proteome</keyword>
<organism evidence="6 7">
    <name type="scientific">Halorarum salinum</name>
    <dbReference type="NCBI Taxonomy" id="2743089"/>
    <lineage>
        <taxon>Archaea</taxon>
        <taxon>Methanobacteriati</taxon>
        <taxon>Methanobacteriota</taxon>
        <taxon>Stenosarchaea group</taxon>
        <taxon>Halobacteria</taxon>
        <taxon>Halobacteriales</taxon>
        <taxon>Haloferacaceae</taxon>
        <taxon>Halorarum</taxon>
    </lineage>
</organism>
<evidence type="ECO:0000256" key="4">
    <source>
        <dbReference type="SAM" id="MobiDB-lite"/>
    </source>
</evidence>
<keyword evidence="2" id="KW-0547">Nucleotide-binding</keyword>
<dbReference type="PROSITE" id="PS00211">
    <property type="entry name" value="ABC_TRANSPORTER_1"/>
    <property type="match status" value="1"/>
</dbReference>
<dbReference type="InterPro" id="IPR050319">
    <property type="entry name" value="ABC_transp_ATP-bind"/>
</dbReference>
<protein>
    <submittedName>
        <fullName evidence="6">ABC transporter ATP-binding protein</fullName>
    </submittedName>
</protein>
<accession>A0A7D5QHI5</accession>
<reference evidence="6 7" key="1">
    <citation type="submission" date="2020-06" db="EMBL/GenBank/DDBJ databases">
        <title>NJ-3-1, isolated from saline soil.</title>
        <authorList>
            <person name="Cui H.L."/>
            <person name="Shi X."/>
        </authorList>
    </citation>
    <scope>NUCLEOTIDE SEQUENCE [LARGE SCALE GENOMIC DNA]</scope>
    <source>
        <strain evidence="6 7">NJ-3-1</strain>
    </source>
</reference>
<dbReference type="OrthoDB" id="18209at2157"/>
<dbReference type="RefSeq" id="WP_179269508.1">
    <property type="nucleotide sequence ID" value="NZ_CP058579.1"/>
</dbReference>
<dbReference type="PANTHER" id="PTHR43776">
    <property type="entry name" value="TRANSPORT ATP-BINDING PROTEIN"/>
    <property type="match status" value="1"/>
</dbReference>
<dbReference type="InterPro" id="IPR027417">
    <property type="entry name" value="P-loop_NTPase"/>
</dbReference>
<dbReference type="GO" id="GO:0005524">
    <property type="term" value="F:ATP binding"/>
    <property type="evidence" value="ECO:0007669"/>
    <property type="project" value="UniProtKB-KW"/>
</dbReference>
<dbReference type="InterPro" id="IPR003439">
    <property type="entry name" value="ABC_transporter-like_ATP-bd"/>
</dbReference>
<dbReference type="GO" id="GO:0055085">
    <property type="term" value="P:transmembrane transport"/>
    <property type="evidence" value="ECO:0007669"/>
    <property type="project" value="UniProtKB-ARBA"/>
</dbReference>
<dbReference type="InterPro" id="IPR013563">
    <property type="entry name" value="Oligopep_ABC_C"/>
</dbReference>
<dbReference type="Pfam" id="PF00005">
    <property type="entry name" value="ABC_tran"/>
    <property type="match status" value="1"/>
</dbReference>
<dbReference type="Pfam" id="PF08352">
    <property type="entry name" value="oligo_HPY"/>
    <property type="match status" value="1"/>
</dbReference>
<gene>
    <name evidence="6" type="ORF">HUG12_14765</name>
</gene>
<dbReference type="AlphaFoldDB" id="A0A7D5QHI5"/>
<dbReference type="Gene3D" id="3.40.50.300">
    <property type="entry name" value="P-loop containing nucleotide triphosphate hydrolases"/>
    <property type="match status" value="1"/>
</dbReference>
<dbReference type="Proteomes" id="UP000509626">
    <property type="component" value="Chromosome"/>
</dbReference>
<dbReference type="PROSITE" id="PS50893">
    <property type="entry name" value="ABC_TRANSPORTER_2"/>
    <property type="match status" value="1"/>
</dbReference>
<dbReference type="InterPro" id="IPR017871">
    <property type="entry name" value="ABC_transporter-like_CS"/>
</dbReference>
<feature type="region of interest" description="Disordered" evidence="4">
    <location>
        <begin position="440"/>
        <end position="466"/>
    </location>
</feature>
<dbReference type="CDD" id="cd03257">
    <property type="entry name" value="ABC_NikE_OppD_transporters"/>
    <property type="match status" value="1"/>
</dbReference>
<proteinExistence type="predicted"/>
<evidence type="ECO:0000313" key="7">
    <source>
        <dbReference type="Proteomes" id="UP000509626"/>
    </source>
</evidence>
<feature type="domain" description="ABC transporter" evidence="5">
    <location>
        <begin position="11"/>
        <end position="268"/>
    </location>
</feature>
<dbReference type="KEGG" id="halu:HUG12_14765"/>
<keyword evidence="1" id="KW-0813">Transport</keyword>
<sequence length="466" mass="51043">MDGTGDREPLVEVENVSKLFGTSQGVVDTLLGREPRPVRAVDDVSFTIERGDIVGIAGESGCGKTTLGKLLVKLYEPTEGTIRFDGTDVTSMSTGEESEFRKRVQMIFQDPFESLNPRMSVFDTVAEPLKINGIVGDYEERRERVREVLDDVGLAPADVYLDAFPDELSGGERQRVAIARALVVDPEFVVCDEPVSMLDVSIRAGVLNLMKELQEQYDLTYLFISHDLSLIRYMCDRAGIMYLGNMVERGPTGDVVDDPKHPYTEALFDAVPDVELGADRRRANATGEVPSPRDPPPGCRYNPRCAKVIPPEDWAGSQESFRRAHQFKLKLRRGDVEPESVGPDSPEPARALLERGLTLDVPEEFQTGTEVESGGHRVSLRELDLPAAARDALLEAAEVALEGEPDAAADDLERVVTTVCETDYPDPRTVATREVACHRYDGEGHGADGDSGVDRAAPVDPVASED</sequence>
<evidence type="ECO:0000256" key="2">
    <source>
        <dbReference type="ARBA" id="ARBA00022741"/>
    </source>
</evidence>
<dbReference type="InterPro" id="IPR003593">
    <property type="entry name" value="AAA+_ATPase"/>
</dbReference>
<evidence type="ECO:0000256" key="1">
    <source>
        <dbReference type="ARBA" id="ARBA00022448"/>
    </source>
</evidence>
<dbReference type="PANTHER" id="PTHR43776:SF8">
    <property type="entry name" value="ABC TRANSPORTER, ATP-BINDING PROTEIN"/>
    <property type="match status" value="1"/>
</dbReference>
<keyword evidence="3 6" id="KW-0067">ATP-binding</keyword>
<dbReference type="GO" id="GO:0016887">
    <property type="term" value="F:ATP hydrolysis activity"/>
    <property type="evidence" value="ECO:0007669"/>
    <property type="project" value="InterPro"/>
</dbReference>
<dbReference type="EMBL" id="CP058579">
    <property type="protein sequence ID" value="QLG62923.1"/>
    <property type="molecule type" value="Genomic_DNA"/>
</dbReference>
<evidence type="ECO:0000259" key="5">
    <source>
        <dbReference type="PROSITE" id="PS50893"/>
    </source>
</evidence>
<dbReference type="SUPFAM" id="SSF52540">
    <property type="entry name" value="P-loop containing nucleoside triphosphate hydrolases"/>
    <property type="match status" value="1"/>
</dbReference>
<dbReference type="FunFam" id="3.40.50.300:FF:000016">
    <property type="entry name" value="Oligopeptide ABC transporter ATP-binding component"/>
    <property type="match status" value="1"/>
</dbReference>
<dbReference type="NCBIfam" id="TIGR01727">
    <property type="entry name" value="oligo_HPY"/>
    <property type="match status" value="1"/>
</dbReference>
<name>A0A7D5QHI5_9EURY</name>
<dbReference type="GO" id="GO:0015833">
    <property type="term" value="P:peptide transport"/>
    <property type="evidence" value="ECO:0007669"/>
    <property type="project" value="InterPro"/>
</dbReference>